<dbReference type="KEGG" id="aprc:113866533"/>
<evidence type="ECO:0000256" key="5">
    <source>
        <dbReference type="ARBA" id="ARBA00022723"/>
    </source>
</evidence>
<evidence type="ECO:0000313" key="12">
    <source>
        <dbReference type="Proteomes" id="UP000694853"/>
    </source>
</evidence>
<dbReference type="PIRSF" id="PIRSF001480">
    <property type="entry name" value="Mannose-6-phosphate_isomerase"/>
    <property type="match status" value="1"/>
</dbReference>
<dbReference type="Pfam" id="PF20512">
    <property type="entry name" value="PMI_typeI_hel"/>
    <property type="match status" value="1"/>
</dbReference>
<keyword evidence="7" id="KW-0413">Isomerase</keyword>
<dbReference type="PROSITE" id="PS00966">
    <property type="entry name" value="PMI_I_2"/>
    <property type="match status" value="1"/>
</dbReference>
<keyword evidence="6 9" id="KW-0862">Zinc</keyword>
<organism evidence="12 13">
    <name type="scientific">Abrus precatorius</name>
    <name type="common">Indian licorice</name>
    <name type="synonym">Glycine abrus</name>
    <dbReference type="NCBI Taxonomy" id="3816"/>
    <lineage>
        <taxon>Eukaryota</taxon>
        <taxon>Viridiplantae</taxon>
        <taxon>Streptophyta</taxon>
        <taxon>Embryophyta</taxon>
        <taxon>Tracheophyta</taxon>
        <taxon>Spermatophyta</taxon>
        <taxon>Magnoliopsida</taxon>
        <taxon>eudicotyledons</taxon>
        <taxon>Gunneridae</taxon>
        <taxon>Pentapetalae</taxon>
        <taxon>rosids</taxon>
        <taxon>fabids</taxon>
        <taxon>Fabales</taxon>
        <taxon>Fabaceae</taxon>
        <taxon>Papilionoideae</taxon>
        <taxon>50 kb inversion clade</taxon>
        <taxon>NPAAA clade</taxon>
        <taxon>indigoferoid/millettioid clade</taxon>
        <taxon>Abreae</taxon>
        <taxon>Abrus</taxon>
    </lineage>
</organism>
<evidence type="ECO:0000256" key="7">
    <source>
        <dbReference type="ARBA" id="ARBA00023235"/>
    </source>
</evidence>
<dbReference type="CDD" id="cd07011">
    <property type="entry name" value="cupin_PMI_type_I_N"/>
    <property type="match status" value="1"/>
</dbReference>
<feature type="binding site" evidence="9">
    <location>
        <position position="111"/>
    </location>
    <ligand>
        <name>Zn(2+)</name>
        <dbReference type="ChEBI" id="CHEBI:29105"/>
    </ligand>
</feature>
<sequence>MNSNKLQRLHCTVKNYEWGRPCHESLVARLYALNCGSHMVDEDEPYAEFWMGTHVSAPSFLVLDGSEQRVTLKSWLLENPNLLGQKVLQKWGVDLPFLFKVLSVDKALSIQAHPDKKLAKALHKLHPNVYKDGNHKPEMALAVTQFEALCGFVTLKELKVVLTIPEVMELVGAENVNLMLQITDQGGEEKVKPLLQTLFTDLISASKERVIGAVNRLRSRLQKESQLRELTDKEQLVLRLEKQYPFDVGVIAAFFLNHVRLTPGEALFLCANEPHAYICGDCIECMATSDNVVRAGLTPKQRDVQTLCSMLTYKQGSPEILHGVPINPYVNRYIPPFEEFEIDWCVLPQGAKAVFPAVPGPSIYLVTQGEGMMNTESPKRYPIIEGNVLFVAANTEITVNSTFASELHLYRTGVNSRFFQAS</sequence>
<gene>
    <name evidence="13" type="primary">LOC113866533</name>
</gene>
<dbReference type="SUPFAM" id="SSF51182">
    <property type="entry name" value="RmlC-like cupins"/>
    <property type="match status" value="1"/>
</dbReference>
<dbReference type="Proteomes" id="UP000694853">
    <property type="component" value="Unplaced"/>
</dbReference>
<feature type="domain" description="Phosphomannose isomerase type I catalytic" evidence="10">
    <location>
        <begin position="6"/>
        <end position="152"/>
    </location>
</feature>
<dbReference type="InterPro" id="IPR011051">
    <property type="entry name" value="RmlC_Cupin_sf"/>
</dbReference>
<dbReference type="GO" id="GO:0008270">
    <property type="term" value="F:zinc ion binding"/>
    <property type="evidence" value="ECO:0007669"/>
    <property type="project" value="InterPro"/>
</dbReference>
<dbReference type="UniPathway" id="UPA00126">
    <property type="reaction ID" value="UER00423"/>
</dbReference>
<evidence type="ECO:0000256" key="9">
    <source>
        <dbReference type="PIRSR" id="PIRSR001480-2"/>
    </source>
</evidence>
<comment type="pathway">
    <text evidence="2">Nucleotide-sugar biosynthesis; GDP-alpha-D-mannose biosynthesis; alpha-D-mannose 1-phosphate from D-fructose 6-phosphate: step 1/2.</text>
</comment>
<proteinExistence type="inferred from homology"/>
<evidence type="ECO:0000313" key="13">
    <source>
        <dbReference type="RefSeq" id="XP_027357162.1"/>
    </source>
</evidence>
<comment type="similarity">
    <text evidence="3">Belongs to the mannose-6-phosphate isomerase type 1 family.</text>
</comment>
<dbReference type="NCBIfam" id="TIGR00218">
    <property type="entry name" value="manA"/>
    <property type="match status" value="1"/>
</dbReference>
<dbReference type="EC" id="5.3.1.8" evidence="4"/>
<dbReference type="InterPro" id="IPR014710">
    <property type="entry name" value="RmlC-like_jellyroll"/>
</dbReference>
<feature type="active site" evidence="8">
    <location>
        <position position="294"/>
    </location>
</feature>
<dbReference type="FunFam" id="2.60.120.10:FF:000044">
    <property type="entry name" value="Mannose-6-phosphate isomerase"/>
    <property type="match status" value="1"/>
</dbReference>
<dbReference type="GeneID" id="113866533"/>
<dbReference type="FunFam" id="1.10.441.10:FF:000001">
    <property type="entry name" value="Mannose-6-phosphate isomerase"/>
    <property type="match status" value="1"/>
</dbReference>
<dbReference type="InterPro" id="IPR046458">
    <property type="entry name" value="PMI_typeI_hel"/>
</dbReference>
<dbReference type="GO" id="GO:0005975">
    <property type="term" value="P:carbohydrate metabolic process"/>
    <property type="evidence" value="ECO:0007669"/>
    <property type="project" value="InterPro"/>
</dbReference>
<keyword evidence="5 9" id="KW-0479">Metal-binding</keyword>
<reference evidence="13" key="2">
    <citation type="submission" date="2025-08" db="UniProtKB">
        <authorList>
            <consortium name="RefSeq"/>
        </authorList>
    </citation>
    <scope>IDENTIFICATION</scope>
    <source>
        <tissue evidence="13">Young leaves</tissue>
    </source>
</reference>
<keyword evidence="12" id="KW-1185">Reference proteome</keyword>
<dbReference type="Gene3D" id="1.10.441.10">
    <property type="entry name" value="Phosphomannose Isomerase, domain 2"/>
    <property type="match status" value="1"/>
</dbReference>
<evidence type="ECO:0000256" key="8">
    <source>
        <dbReference type="PIRSR" id="PIRSR001480-1"/>
    </source>
</evidence>
<feature type="binding site" evidence="9">
    <location>
        <position position="275"/>
    </location>
    <ligand>
        <name>Zn(2+)</name>
        <dbReference type="ChEBI" id="CHEBI:29105"/>
    </ligand>
</feature>
<feature type="binding site" evidence="9">
    <location>
        <position position="138"/>
    </location>
    <ligand>
        <name>Zn(2+)</name>
        <dbReference type="ChEBI" id="CHEBI:29105"/>
    </ligand>
</feature>
<dbReference type="Gene3D" id="2.60.120.10">
    <property type="entry name" value="Jelly Rolls"/>
    <property type="match status" value="2"/>
</dbReference>
<protein>
    <recommendedName>
        <fullName evidence="4">mannose-6-phosphate isomerase</fullName>
        <ecNumber evidence="4">5.3.1.8</ecNumber>
    </recommendedName>
</protein>
<dbReference type="GO" id="GO:0033591">
    <property type="term" value="P:response to L-ascorbic acid"/>
    <property type="evidence" value="ECO:0007669"/>
    <property type="project" value="UniProtKB-ARBA"/>
</dbReference>
<name>A0A8B8LMK8_ABRPR</name>
<dbReference type="GO" id="GO:0009298">
    <property type="term" value="P:GDP-mannose biosynthetic process"/>
    <property type="evidence" value="ECO:0007669"/>
    <property type="project" value="UniProtKB-UniPathway"/>
</dbReference>
<evidence type="ECO:0000256" key="4">
    <source>
        <dbReference type="ARBA" id="ARBA00011956"/>
    </source>
</evidence>
<dbReference type="InterPro" id="IPR001250">
    <property type="entry name" value="Man6P_Isoase-1"/>
</dbReference>
<comment type="catalytic activity">
    <reaction evidence="1">
        <text>D-mannose 6-phosphate = D-fructose 6-phosphate</text>
        <dbReference type="Rhea" id="RHEA:12356"/>
        <dbReference type="ChEBI" id="CHEBI:58735"/>
        <dbReference type="ChEBI" id="CHEBI:61527"/>
        <dbReference type="EC" id="5.3.1.8"/>
    </reaction>
</comment>
<dbReference type="GO" id="GO:0046686">
    <property type="term" value="P:response to cadmium ion"/>
    <property type="evidence" value="ECO:0007669"/>
    <property type="project" value="UniProtKB-ARBA"/>
</dbReference>
<evidence type="ECO:0000259" key="11">
    <source>
        <dbReference type="Pfam" id="PF20512"/>
    </source>
</evidence>
<accession>A0A8B8LMK8</accession>
<dbReference type="PRINTS" id="PR00714">
    <property type="entry name" value="MAN6PISMRASE"/>
</dbReference>
<dbReference type="OrthoDB" id="6605218at2759"/>
<dbReference type="GO" id="GO:0010043">
    <property type="term" value="P:response to zinc ion"/>
    <property type="evidence" value="ECO:0007669"/>
    <property type="project" value="UniProtKB-ARBA"/>
</dbReference>
<dbReference type="RefSeq" id="XP_027357162.1">
    <property type="nucleotide sequence ID" value="XM_027501361.1"/>
</dbReference>
<evidence type="ECO:0000256" key="6">
    <source>
        <dbReference type="ARBA" id="ARBA00022833"/>
    </source>
</evidence>
<dbReference type="InterPro" id="IPR046457">
    <property type="entry name" value="PMI_typeI_cat"/>
</dbReference>
<dbReference type="GO" id="GO:0004476">
    <property type="term" value="F:mannose-6-phosphate isomerase activity"/>
    <property type="evidence" value="ECO:0007669"/>
    <property type="project" value="UniProtKB-EC"/>
</dbReference>
<feature type="domain" description="Phosphomannose isomerase type I helical insertion" evidence="11">
    <location>
        <begin position="180"/>
        <end position="256"/>
    </location>
</feature>
<dbReference type="PROSITE" id="PS00965">
    <property type="entry name" value="PMI_I_1"/>
    <property type="match status" value="1"/>
</dbReference>
<evidence type="ECO:0000259" key="10">
    <source>
        <dbReference type="Pfam" id="PF20511"/>
    </source>
</evidence>
<evidence type="ECO:0000256" key="2">
    <source>
        <dbReference type="ARBA" id="ARBA00004666"/>
    </source>
</evidence>
<dbReference type="GO" id="GO:0009416">
    <property type="term" value="P:response to light stimulus"/>
    <property type="evidence" value="ECO:0007669"/>
    <property type="project" value="UniProtKB-ARBA"/>
</dbReference>
<dbReference type="PANTHER" id="PTHR10309">
    <property type="entry name" value="MANNOSE-6-PHOSPHATE ISOMERASE"/>
    <property type="match status" value="1"/>
</dbReference>
<dbReference type="Pfam" id="PF20511">
    <property type="entry name" value="PMI_typeI_cat"/>
    <property type="match status" value="1"/>
</dbReference>
<dbReference type="InterPro" id="IPR016305">
    <property type="entry name" value="Mannose-6-P_Isomerase"/>
</dbReference>
<dbReference type="PANTHER" id="PTHR10309:SF0">
    <property type="entry name" value="MANNOSE-6-PHOSPHATE ISOMERASE"/>
    <property type="match status" value="1"/>
</dbReference>
<evidence type="ECO:0000256" key="1">
    <source>
        <dbReference type="ARBA" id="ARBA00000757"/>
    </source>
</evidence>
<dbReference type="GO" id="GO:0005829">
    <property type="term" value="C:cytosol"/>
    <property type="evidence" value="ECO:0007669"/>
    <property type="project" value="TreeGrafter"/>
</dbReference>
<feature type="binding site" evidence="9">
    <location>
        <position position="113"/>
    </location>
    <ligand>
        <name>Zn(2+)</name>
        <dbReference type="ChEBI" id="CHEBI:29105"/>
    </ligand>
</feature>
<dbReference type="AlphaFoldDB" id="A0A8B8LMK8"/>
<evidence type="ECO:0000256" key="3">
    <source>
        <dbReference type="ARBA" id="ARBA00010772"/>
    </source>
</evidence>
<reference evidence="12" key="1">
    <citation type="journal article" date="2019" name="Toxins">
        <title>Detection of Abrin-Like and Prepropulchellin-Like Toxin Genes and Transcripts Using Whole Genome Sequencing and Full-Length Transcript Sequencing of Abrus precatorius.</title>
        <authorList>
            <person name="Hovde B.T."/>
            <person name="Daligault H.E."/>
            <person name="Hanschen E.R."/>
            <person name="Kunde Y.A."/>
            <person name="Johnson M.B."/>
            <person name="Starkenburg S.R."/>
            <person name="Johnson S.L."/>
        </authorList>
    </citation>
    <scope>NUCLEOTIDE SEQUENCE [LARGE SCALE GENOMIC DNA]</scope>
</reference>
<comment type="cofactor">
    <cofactor evidence="9">
        <name>Zn(2+)</name>
        <dbReference type="ChEBI" id="CHEBI:29105"/>
    </cofactor>
    <text evidence="9">Binds 1 zinc ion per subunit.</text>
</comment>
<dbReference type="InterPro" id="IPR018050">
    <property type="entry name" value="Pmannose_isomerase-type1_CS"/>
</dbReference>